<evidence type="ECO:0000313" key="3">
    <source>
        <dbReference type="Proteomes" id="UP000499080"/>
    </source>
</evidence>
<protein>
    <submittedName>
        <fullName evidence="2">Uncharacterized protein</fullName>
    </submittedName>
</protein>
<evidence type="ECO:0000313" key="2">
    <source>
        <dbReference type="EMBL" id="GBL67913.1"/>
    </source>
</evidence>
<comment type="caution">
    <text evidence="2">The sequence shown here is derived from an EMBL/GenBank/DDBJ whole genome shotgun (WGS) entry which is preliminary data.</text>
</comment>
<dbReference type="EMBL" id="BGPR01077905">
    <property type="protein sequence ID" value="GBL67898.1"/>
    <property type="molecule type" value="Genomic_DNA"/>
</dbReference>
<evidence type="ECO:0000313" key="1">
    <source>
        <dbReference type="EMBL" id="GBL67898.1"/>
    </source>
</evidence>
<dbReference type="Proteomes" id="UP000499080">
    <property type="component" value="Unassembled WGS sequence"/>
</dbReference>
<dbReference type="EMBL" id="BGPR01077908">
    <property type="protein sequence ID" value="GBL67913.1"/>
    <property type="molecule type" value="Genomic_DNA"/>
</dbReference>
<proteinExistence type="predicted"/>
<accession>A0A4Y1ZTZ3</accession>
<reference evidence="2 3" key="1">
    <citation type="journal article" date="2019" name="Sci. Rep.">
        <title>Orb-weaving spider Araneus ventricosus genome elucidates the spidroin gene catalogue.</title>
        <authorList>
            <person name="Kono N."/>
            <person name="Nakamura H."/>
            <person name="Ohtoshi R."/>
            <person name="Moran D.A.P."/>
            <person name="Shinohara A."/>
            <person name="Yoshida Y."/>
            <person name="Fujiwara M."/>
            <person name="Mori M."/>
            <person name="Tomita M."/>
            <person name="Arakawa K."/>
        </authorList>
    </citation>
    <scope>NUCLEOTIDE SEQUENCE [LARGE SCALE GENOMIC DNA]</scope>
</reference>
<keyword evidence="3" id="KW-1185">Reference proteome</keyword>
<name>A0A4Y1ZTZ3_ARAVE</name>
<dbReference type="AlphaFoldDB" id="A0A4Y1ZTZ3"/>
<sequence length="106" mass="11939">MVTHELLGVLQTIISRPLIFERIPKCGKMSPAKQKVVRDRLLAFRLKGEVGGWEWAFSNASAAKRAKWAKESHRSTRKNSKRLSVNPQTLLVESGSFSDSINSYPL</sequence>
<organism evidence="2 3">
    <name type="scientific">Araneus ventricosus</name>
    <name type="common">Orbweaver spider</name>
    <name type="synonym">Epeira ventricosa</name>
    <dbReference type="NCBI Taxonomy" id="182803"/>
    <lineage>
        <taxon>Eukaryota</taxon>
        <taxon>Metazoa</taxon>
        <taxon>Ecdysozoa</taxon>
        <taxon>Arthropoda</taxon>
        <taxon>Chelicerata</taxon>
        <taxon>Arachnida</taxon>
        <taxon>Araneae</taxon>
        <taxon>Araneomorphae</taxon>
        <taxon>Entelegynae</taxon>
        <taxon>Araneoidea</taxon>
        <taxon>Araneidae</taxon>
        <taxon>Araneus</taxon>
    </lineage>
</organism>
<gene>
    <name evidence="1" type="ORF">AVEN_113362_1</name>
    <name evidence="2" type="ORF">AVEN_199501_1</name>
</gene>